<evidence type="ECO:0000259" key="8">
    <source>
        <dbReference type="Pfam" id="PF19358"/>
    </source>
</evidence>
<feature type="transmembrane region" description="Helical" evidence="6">
    <location>
        <begin position="129"/>
        <end position="147"/>
    </location>
</feature>
<name>A0A7Y7UQM9_9SPHN</name>
<gene>
    <name evidence="9" type="ORF">HKX05_08120</name>
    <name evidence="10" type="ORF">HLV41_02915</name>
</gene>
<keyword evidence="10" id="KW-0436">Ligase</keyword>
<evidence type="ECO:0000256" key="1">
    <source>
        <dbReference type="ARBA" id="ARBA00004141"/>
    </source>
</evidence>
<sequence>MRDLFLIGFLFSLFAMGLRRPFLLVLAYIYIDIVSPQRLTYYLLNTVPISLIAVVAAVGAWALVDDKRDSRFTLRQGAILLLLGYCATTTFFGADFPVEARDKWDWVRKALAFAVFLPLTLRTRLRIEALLLFMMLSLASIVIVGGIKTLFSGGGYGELNLMVTNNTGLYEGSIISAVAIAAIPVILWLMKHGTIFPPDRRVQLFGSGLIFACLLIPVGTSARTGLLCIGLLAILMLREVKRRVLYISVLAVAGLAVVPLLPSSYTQRMNTIRTYQGDESASTRLAVWKWTLDYATSNPFGGGFNAYLQNSLRYDLTKVEGTAHNATIEKQVTTDRARAYHSSYFEMLGEQGWPGLFLWLGINVAGLLRMEALRRRYRKADDPLYWGGRLAGALQHAHLIYLLGGAFVGIAFNPFLYQLMAAQIGLDTYLARRTREARLKPPPGRRPLRPIEEPTAIPPL</sequence>
<dbReference type="NCBIfam" id="TIGR03097">
    <property type="entry name" value="PEP_O_lig_1"/>
    <property type="match status" value="1"/>
</dbReference>
<evidence type="ECO:0000256" key="2">
    <source>
        <dbReference type="ARBA" id="ARBA00022692"/>
    </source>
</evidence>
<keyword evidence="4 6" id="KW-0472">Membrane</keyword>
<accession>A0A7Y7UQM9</accession>
<feature type="transmembrane region" description="Helical" evidence="6">
    <location>
        <begin position="43"/>
        <end position="64"/>
    </location>
</feature>
<reference evidence="11 12" key="1">
    <citation type="submission" date="2020-05" db="EMBL/GenBank/DDBJ databases">
        <title>Draft Genome Sequences of Sphingomonas sp. Isolated from the International Space Station.</title>
        <authorList>
            <person name="Bijlani S."/>
            <person name="Singh N.K."/>
            <person name="Mason C.E."/>
            <person name="Wang C.C."/>
            <person name="Venkateswaran K."/>
        </authorList>
    </citation>
    <scope>NUCLEOTIDE SEQUENCE [LARGE SCALE GENOMIC DNA]</scope>
    <source>
        <strain evidence="9 12">IIF7SW-B5</strain>
        <strain evidence="10">ISS-IIF7SWP</strain>
    </source>
</reference>
<dbReference type="InterPro" id="IPR045979">
    <property type="entry name" value="DUF5935"/>
</dbReference>
<evidence type="ECO:0000259" key="7">
    <source>
        <dbReference type="Pfam" id="PF04932"/>
    </source>
</evidence>
<feature type="transmembrane region" description="Helical" evidence="6">
    <location>
        <begin position="352"/>
        <end position="370"/>
    </location>
</feature>
<feature type="transmembrane region" description="Helical" evidence="6">
    <location>
        <begin position="76"/>
        <end position="94"/>
    </location>
</feature>
<dbReference type="Proteomes" id="UP000557656">
    <property type="component" value="Unassembled WGS sequence"/>
</dbReference>
<protein>
    <submittedName>
        <fullName evidence="9 10">O-glycosylation ligase, exosortase A system-associated</fullName>
    </submittedName>
</protein>
<evidence type="ECO:0000313" key="9">
    <source>
        <dbReference type="EMBL" id="NNG53314.1"/>
    </source>
</evidence>
<dbReference type="AlphaFoldDB" id="A0A7Y7UQM9"/>
<keyword evidence="2 6" id="KW-0812">Transmembrane</keyword>
<dbReference type="GO" id="GO:0016874">
    <property type="term" value="F:ligase activity"/>
    <property type="evidence" value="ECO:0007669"/>
    <property type="project" value="UniProtKB-KW"/>
</dbReference>
<dbReference type="EMBL" id="JABYQV010000002">
    <property type="protein sequence ID" value="NVP29983.1"/>
    <property type="molecule type" value="Genomic_DNA"/>
</dbReference>
<keyword evidence="12" id="KW-1185">Reference proteome</keyword>
<feature type="transmembrane region" description="Helical" evidence="6">
    <location>
        <begin position="244"/>
        <end position="261"/>
    </location>
</feature>
<evidence type="ECO:0000256" key="5">
    <source>
        <dbReference type="SAM" id="MobiDB-lite"/>
    </source>
</evidence>
<dbReference type="PANTHER" id="PTHR37422">
    <property type="entry name" value="TEICHURONIC ACID BIOSYNTHESIS PROTEIN TUAE"/>
    <property type="match status" value="1"/>
</dbReference>
<evidence type="ECO:0000313" key="10">
    <source>
        <dbReference type="EMBL" id="NVP29983.1"/>
    </source>
</evidence>
<evidence type="ECO:0000313" key="11">
    <source>
        <dbReference type="Proteomes" id="UP000531581"/>
    </source>
</evidence>
<evidence type="ECO:0000256" key="6">
    <source>
        <dbReference type="SAM" id="Phobius"/>
    </source>
</evidence>
<comment type="caution">
    <text evidence="10">The sequence shown here is derived from an EMBL/GenBank/DDBJ whole genome shotgun (WGS) entry which is preliminary data.</text>
</comment>
<feature type="transmembrane region" description="Helical" evidence="6">
    <location>
        <begin position="209"/>
        <end position="237"/>
    </location>
</feature>
<dbReference type="RefSeq" id="WP_170171395.1">
    <property type="nucleotide sequence ID" value="NZ_JABEOV010000012.1"/>
</dbReference>
<dbReference type="PANTHER" id="PTHR37422:SF13">
    <property type="entry name" value="LIPOPOLYSACCHARIDE BIOSYNTHESIS PROTEIN PA4999-RELATED"/>
    <property type="match status" value="1"/>
</dbReference>
<proteinExistence type="predicted"/>
<feature type="region of interest" description="Disordered" evidence="5">
    <location>
        <begin position="439"/>
        <end position="460"/>
    </location>
</feature>
<feature type="transmembrane region" description="Helical" evidence="6">
    <location>
        <begin position="399"/>
        <end position="420"/>
    </location>
</feature>
<dbReference type="GO" id="GO:0016020">
    <property type="term" value="C:membrane"/>
    <property type="evidence" value="ECO:0007669"/>
    <property type="project" value="UniProtKB-SubCell"/>
</dbReference>
<evidence type="ECO:0000313" key="12">
    <source>
        <dbReference type="Proteomes" id="UP000557656"/>
    </source>
</evidence>
<dbReference type="InterPro" id="IPR051533">
    <property type="entry name" value="WaaL-like"/>
</dbReference>
<dbReference type="EMBL" id="JABEOV010000012">
    <property type="protein sequence ID" value="NNG53314.1"/>
    <property type="molecule type" value="Genomic_DNA"/>
</dbReference>
<dbReference type="Proteomes" id="UP000531581">
    <property type="component" value="Unassembled WGS sequence"/>
</dbReference>
<feature type="domain" description="DUF5935" evidence="8">
    <location>
        <begin position="1"/>
        <end position="194"/>
    </location>
</feature>
<dbReference type="InterPro" id="IPR007016">
    <property type="entry name" value="O-antigen_ligase-rel_domated"/>
</dbReference>
<dbReference type="InterPro" id="IPR017528">
    <property type="entry name" value="CHP03097O-antigen_lig-rel"/>
</dbReference>
<comment type="subcellular location">
    <subcellularLocation>
        <location evidence="1">Membrane</location>
        <topology evidence="1">Multi-pass membrane protein</topology>
    </subcellularLocation>
</comment>
<dbReference type="Pfam" id="PF19358">
    <property type="entry name" value="DUF5935"/>
    <property type="match status" value="1"/>
</dbReference>
<evidence type="ECO:0000256" key="4">
    <source>
        <dbReference type="ARBA" id="ARBA00023136"/>
    </source>
</evidence>
<feature type="transmembrane region" description="Helical" evidence="6">
    <location>
        <begin position="168"/>
        <end position="189"/>
    </location>
</feature>
<evidence type="ECO:0000256" key="3">
    <source>
        <dbReference type="ARBA" id="ARBA00022989"/>
    </source>
</evidence>
<keyword evidence="3 6" id="KW-1133">Transmembrane helix</keyword>
<dbReference type="Pfam" id="PF04932">
    <property type="entry name" value="Wzy_C"/>
    <property type="match status" value="1"/>
</dbReference>
<organism evidence="10 11">
    <name type="scientific">Sphingomonas sanguinis</name>
    <dbReference type="NCBI Taxonomy" id="33051"/>
    <lineage>
        <taxon>Bacteria</taxon>
        <taxon>Pseudomonadati</taxon>
        <taxon>Pseudomonadota</taxon>
        <taxon>Alphaproteobacteria</taxon>
        <taxon>Sphingomonadales</taxon>
        <taxon>Sphingomonadaceae</taxon>
        <taxon>Sphingomonas</taxon>
    </lineage>
</organism>
<feature type="domain" description="O-antigen ligase-related" evidence="7">
    <location>
        <begin position="210"/>
        <end position="360"/>
    </location>
</feature>